<dbReference type="RefSeq" id="WP_119322586.1">
    <property type="nucleotide sequence ID" value="NZ_AP025739.1"/>
</dbReference>
<dbReference type="Proteomes" id="UP000287394">
    <property type="component" value="Chromosome"/>
</dbReference>
<keyword evidence="2" id="KW-1185">Reference proteome</keyword>
<proteinExistence type="predicted"/>
<dbReference type="OrthoDB" id="10005931at2"/>
<evidence type="ECO:0000313" key="1">
    <source>
        <dbReference type="EMBL" id="BDI29538.1"/>
    </source>
</evidence>
<dbReference type="PROSITE" id="PS51257">
    <property type="entry name" value="PROKAR_LIPOPROTEIN"/>
    <property type="match status" value="1"/>
</dbReference>
<protein>
    <submittedName>
        <fullName evidence="1">Uncharacterized protein</fullName>
    </submittedName>
</protein>
<dbReference type="AlphaFoldDB" id="A0A402CZ52"/>
<dbReference type="EMBL" id="AP025739">
    <property type="protein sequence ID" value="BDI29538.1"/>
    <property type="molecule type" value="Genomic_DNA"/>
</dbReference>
<dbReference type="InterPro" id="IPR023346">
    <property type="entry name" value="Lysozyme-like_dom_sf"/>
</dbReference>
<reference evidence="1 2" key="1">
    <citation type="journal article" date="2019" name="Int. J. Syst. Evol. Microbiol.">
        <title>Capsulimonas corticalis gen. nov., sp. nov., an aerobic capsulated bacterium, of a novel bacterial order, Capsulimonadales ord. nov., of the class Armatimonadia of the phylum Armatimonadetes.</title>
        <authorList>
            <person name="Li J."/>
            <person name="Kudo C."/>
            <person name="Tonouchi A."/>
        </authorList>
    </citation>
    <scope>NUCLEOTIDE SEQUENCE [LARGE SCALE GENOMIC DNA]</scope>
    <source>
        <strain evidence="1 2">AX-7</strain>
    </source>
</reference>
<dbReference type="KEGG" id="ccot:CCAX7_15890"/>
<name>A0A402CZ52_9BACT</name>
<dbReference type="SUPFAM" id="SSF53955">
    <property type="entry name" value="Lysozyme-like"/>
    <property type="match status" value="2"/>
</dbReference>
<evidence type="ECO:0000313" key="2">
    <source>
        <dbReference type="Proteomes" id="UP000287394"/>
    </source>
</evidence>
<accession>A0A402CZ52</accession>
<organism evidence="1 2">
    <name type="scientific">Capsulimonas corticalis</name>
    <dbReference type="NCBI Taxonomy" id="2219043"/>
    <lineage>
        <taxon>Bacteria</taxon>
        <taxon>Bacillati</taxon>
        <taxon>Armatimonadota</taxon>
        <taxon>Armatimonadia</taxon>
        <taxon>Capsulimonadales</taxon>
        <taxon>Capsulimonadaceae</taxon>
        <taxon>Capsulimonas</taxon>
    </lineage>
</organism>
<dbReference type="Gene3D" id="1.10.530.10">
    <property type="match status" value="1"/>
</dbReference>
<gene>
    <name evidence="1" type="ORF">CCAX7_15890</name>
</gene>
<sequence>MPIDHRSLRVRRIALGLALTSAAALIGFTFTGCRPRPAPISGGATLSSTPPNPGADALPLHLDREQRIRSIIDGLRKPVMGRLVSTRDVSRVADQLGPIVAEAARAPEAQAILERMAREEGVSRETAQTSWVHLQEADLLLESGGDPDAISSAGAVGVAQWMPGVGGHGLLAVDLPASRRLTAPIDAFKQRIAWREYWRAEPPGAAPAPPPVSIGPALTPAQAAAELPALATRLELLRAQRRRIDRRYDPRQAIFAQTNYLLKLYPRFPSADWIFQAYHGGEAGVERTLRKYLGPQWPGDAAAAIRRGNAGRRLSFEDVYLTSSPQSHPAAFSYLYGRGDDHRHYWWKLRAAQEAIALYRRDPAAFQRQWEALLPGRGTDALWYGASPTISNTAALLAAARSGALIPIAGIPGVTVTAPSPRPFAPPVAVMRIEARGALVLIASAYRSAGGPGPLVVGDTTLSVQDADWLAAHAPISPRTAMLPPEPDIRPGGGPPANFNAHTTGTAFDLIPPTDVNARKTLEYALGYWKDRKVLWWKEEQSEGALRYHIAPNPAYRQALERIGAADSFIPAG</sequence>